<name>A0A0G2EC92_PHACM</name>
<evidence type="ECO:0000256" key="1">
    <source>
        <dbReference type="SAM" id="MobiDB-lite"/>
    </source>
</evidence>
<sequence length="609" mass="68935">MAVSALEEQLSTTSSSDPDHTLNVAGPDISADHPEAGTSLPSGSRDLVDTWVANALAAEEQMKHAKTKATIGILSTLIAYVSLNSLVHSLRPSLFIWSVEDRELSRWLASPGQWIDKKVCRWVGICGITHFRRVRSTFGKRPKNGAQIPSGDDDNDWDWQNAWNEGKDRPEDWTDDERVLREIPQFVMEYAPIVHLFSGEQFWPCDIAEHLYHITPKLNYTPVQPRWQHPTLTDLDALNQWEHGRHVFLTSNDNVEERPEWLEGEKNIPALASGSGDGSQDETWTDWGSNIDNGDTWIDTGEDSTQDFGGTRPPLDPHAPLPVETWEGEDFIDGGLGEQDDVRFHDEARRRARGGVRKRTIGGRSEAPAVLVVVNKGHGIIDAFWFYFYSFNLGNTVLNVRFGNHVGDWEHSMVRFKHGKPKGVFFSEHSFGDAYHYDAVEKIGKRPVVYAARGSHANYATPGLQPYVLPWGILTDETDRGPLWDPALNVHSYTYDYIEDELRSSNFTPQAPVEWFYFTGHWGDKFYPLSDGRQYRFAGQYHYVNGPIGPRFKNLGRRKMCQGKVSDPCVIKKHLGDSIRIKRWRGPGISEQLSMEEQDRILGNGTHGA</sequence>
<accession>A0A0G2EC92</accession>
<dbReference type="EMBL" id="LCWF01000100">
    <property type="protein sequence ID" value="KKY20119.1"/>
    <property type="molecule type" value="Genomic_DNA"/>
</dbReference>
<feature type="region of interest" description="Disordered" evidence="1">
    <location>
        <begin position="142"/>
        <end position="171"/>
    </location>
</feature>
<dbReference type="OrthoDB" id="188042at2759"/>
<gene>
    <name evidence="2" type="ORF">UCRPC4_g04253</name>
</gene>
<dbReference type="PANTHER" id="PTHR48172:SF2">
    <property type="entry name" value="VACUOLAR PROTEIN SORTING PROTEIN 62"/>
    <property type="match status" value="1"/>
</dbReference>
<evidence type="ECO:0000313" key="2">
    <source>
        <dbReference type="EMBL" id="KKY20119.1"/>
    </source>
</evidence>
<dbReference type="PANTHER" id="PTHR48172">
    <property type="match status" value="1"/>
</dbReference>
<dbReference type="Pfam" id="PF06101">
    <property type="entry name" value="Vps62"/>
    <property type="match status" value="1"/>
</dbReference>
<dbReference type="AlphaFoldDB" id="A0A0G2EC92"/>
<protein>
    <submittedName>
        <fullName evidence="2">Putative vacuolar protein sorting protein 62</fullName>
    </submittedName>
</protein>
<comment type="caution">
    <text evidence="2">The sequence shown here is derived from an EMBL/GenBank/DDBJ whole genome shotgun (WGS) entry which is preliminary data.</text>
</comment>
<reference evidence="2 3" key="1">
    <citation type="submission" date="2015-05" db="EMBL/GenBank/DDBJ databases">
        <title>Distinctive expansion of gene families associated with plant cell wall degradation and secondary metabolism in the genomes of grapevine trunk pathogens.</title>
        <authorList>
            <person name="Lawrence D.P."/>
            <person name="Travadon R."/>
            <person name="Rolshausen P.E."/>
            <person name="Baumgartner K."/>
        </authorList>
    </citation>
    <scope>NUCLEOTIDE SEQUENCE [LARGE SCALE GENOMIC DNA]</scope>
    <source>
        <strain evidence="2">UCRPC4</strain>
    </source>
</reference>
<evidence type="ECO:0000313" key="3">
    <source>
        <dbReference type="Proteomes" id="UP000053317"/>
    </source>
</evidence>
<keyword evidence="3" id="KW-1185">Reference proteome</keyword>
<proteinExistence type="predicted"/>
<dbReference type="InterPro" id="IPR009291">
    <property type="entry name" value="Vps62"/>
</dbReference>
<feature type="region of interest" description="Disordered" evidence="1">
    <location>
        <begin position="1"/>
        <end position="43"/>
    </location>
</feature>
<dbReference type="Proteomes" id="UP000053317">
    <property type="component" value="Unassembled WGS sequence"/>
</dbReference>
<reference evidence="2 3" key="2">
    <citation type="submission" date="2015-05" db="EMBL/GenBank/DDBJ databases">
        <authorList>
            <person name="Morales-Cruz A."/>
            <person name="Amrine K.C."/>
            <person name="Cantu D."/>
        </authorList>
    </citation>
    <scope>NUCLEOTIDE SEQUENCE [LARGE SCALE GENOMIC DNA]</scope>
    <source>
        <strain evidence="2">UCRPC4</strain>
    </source>
</reference>
<organism evidence="2 3">
    <name type="scientific">Phaeomoniella chlamydospora</name>
    <name type="common">Phaeoacremonium chlamydosporum</name>
    <dbReference type="NCBI Taxonomy" id="158046"/>
    <lineage>
        <taxon>Eukaryota</taxon>
        <taxon>Fungi</taxon>
        <taxon>Dikarya</taxon>
        <taxon>Ascomycota</taxon>
        <taxon>Pezizomycotina</taxon>
        <taxon>Eurotiomycetes</taxon>
        <taxon>Chaetothyriomycetidae</taxon>
        <taxon>Phaeomoniellales</taxon>
        <taxon>Phaeomoniellaceae</taxon>
        <taxon>Phaeomoniella</taxon>
    </lineage>
</organism>